<dbReference type="InterPro" id="IPR048302">
    <property type="entry name" value="NucS_N"/>
</dbReference>
<feature type="domain" description="Endonuclease NucS C-terminal" evidence="7">
    <location>
        <begin position="132"/>
        <end position="242"/>
    </location>
</feature>
<dbReference type="EMBL" id="LNTB01000001">
    <property type="protein sequence ID" value="KSW12239.1"/>
    <property type="molecule type" value="Genomic_DNA"/>
</dbReference>
<evidence type="ECO:0000259" key="8">
    <source>
        <dbReference type="Pfam" id="PF21003"/>
    </source>
</evidence>
<evidence type="ECO:0000256" key="1">
    <source>
        <dbReference type="ARBA" id="ARBA00022490"/>
    </source>
</evidence>
<comment type="function">
    <text evidence="6">Cleaves both 3' and 5' ssDNA extremities of branched DNA structures.</text>
</comment>
<dbReference type="InterPro" id="IPR048301">
    <property type="entry name" value="NucS_C"/>
</dbReference>
<organism evidence="9 10">
    <name type="scientific">Pyrodictium occultum</name>
    <dbReference type="NCBI Taxonomy" id="2309"/>
    <lineage>
        <taxon>Archaea</taxon>
        <taxon>Thermoproteota</taxon>
        <taxon>Thermoprotei</taxon>
        <taxon>Desulfurococcales</taxon>
        <taxon>Pyrodictiaceae</taxon>
        <taxon>Pyrodictium</taxon>
    </lineage>
</organism>
<reference evidence="9 10" key="1">
    <citation type="submission" date="2015-11" db="EMBL/GenBank/DDBJ databases">
        <title>Genome sequence of Pyrodictium occultum PL-19, a marine hyperthermophilic archaeon isolated from Volcano, Italy.</title>
        <authorList>
            <person name="Utturkar S."/>
            <person name="Huber H."/>
            <person name="Leptihn S."/>
            <person name="Brown S."/>
            <person name="Stetter K.O."/>
            <person name="Podar M."/>
        </authorList>
    </citation>
    <scope>NUCLEOTIDE SEQUENCE [LARGE SCALE GENOMIC DNA]</scope>
    <source>
        <strain evidence="9 10">PL-19</strain>
    </source>
</reference>
<accession>A0A0V8RW11</accession>
<proteinExistence type="inferred from homology"/>
<dbReference type="InterPro" id="IPR002793">
    <property type="entry name" value="Endonuclease_NucS"/>
</dbReference>
<evidence type="ECO:0000256" key="4">
    <source>
        <dbReference type="ARBA" id="ARBA00022801"/>
    </source>
</evidence>
<dbReference type="HAMAP" id="MF_00722">
    <property type="entry name" value="NucS"/>
    <property type="match status" value="1"/>
</dbReference>
<keyword evidence="1 6" id="KW-0963">Cytoplasm</keyword>
<gene>
    <name evidence="6" type="primary">nucS</name>
    <name evidence="9" type="ORF">CF15_05660</name>
</gene>
<keyword evidence="10" id="KW-1185">Reference proteome</keyword>
<dbReference type="PANTHER" id="PTHR38814">
    <property type="entry name" value="ENDONUCLEASE NUCS"/>
    <property type="match status" value="1"/>
</dbReference>
<evidence type="ECO:0000256" key="3">
    <source>
        <dbReference type="ARBA" id="ARBA00022759"/>
    </source>
</evidence>
<dbReference type="Pfam" id="PF01939">
    <property type="entry name" value="NucS_C"/>
    <property type="match status" value="1"/>
</dbReference>
<evidence type="ECO:0000256" key="6">
    <source>
        <dbReference type="HAMAP-Rule" id="MF_00722"/>
    </source>
</evidence>
<comment type="similarity">
    <text evidence="6">Belongs to the NucS endonuclease family.</text>
</comment>
<dbReference type="RefSeq" id="WP_058370919.1">
    <property type="nucleotide sequence ID" value="NZ_LNTB01000001.1"/>
</dbReference>
<evidence type="ECO:0000313" key="9">
    <source>
        <dbReference type="EMBL" id="KSW12239.1"/>
    </source>
</evidence>
<dbReference type="Gene3D" id="2.70.180.20">
    <property type="match status" value="1"/>
</dbReference>
<dbReference type="CDD" id="cd22341">
    <property type="entry name" value="NucS-like"/>
    <property type="match status" value="1"/>
</dbReference>
<evidence type="ECO:0000313" key="10">
    <source>
        <dbReference type="Proteomes" id="UP000053352"/>
    </source>
</evidence>
<feature type="domain" description="Endonuclease NucS N-terminal PH-like" evidence="8">
    <location>
        <begin position="26"/>
        <end position="116"/>
    </location>
</feature>
<dbReference type="EC" id="3.1.-.-" evidence="6"/>
<dbReference type="Pfam" id="PF21003">
    <property type="entry name" value="NucS_N"/>
    <property type="match status" value="1"/>
</dbReference>
<comment type="caution">
    <text evidence="9">The sequence shown here is derived from an EMBL/GenBank/DDBJ whole genome shotgun (WGS) entry which is preliminary data.</text>
</comment>
<dbReference type="Gene3D" id="3.40.1350.10">
    <property type="match status" value="1"/>
</dbReference>
<dbReference type="STRING" id="2309.CF15_05660"/>
<evidence type="ECO:0000256" key="2">
    <source>
        <dbReference type="ARBA" id="ARBA00022722"/>
    </source>
</evidence>
<comment type="subcellular location">
    <subcellularLocation>
        <location evidence="6">Cytoplasm</location>
    </subcellularLocation>
</comment>
<evidence type="ECO:0000256" key="5">
    <source>
        <dbReference type="ARBA" id="ARBA00023125"/>
    </source>
</evidence>
<keyword evidence="5 6" id="KW-0238">DNA-binding</keyword>
<dbReference type="AlphaFoldDB" id="A0A0V8RW11"/>
<dbReference type="GO" id="GO:0000014">
    <property type="term" value="F:single-stranded DNA endodeoxyribonuclease activity"/>
    <property type="evidence" value="ECO:0007669"/>
    <property type="project" value="UniProtKB-UniRule"/>
</dbReference>
<dbReference type="PANTHER" id="PTHR38814:SF1">
    <property type="entry name" value="ENDONUCLEASE NUCS"/>
    <property type="match status" value="1"/>
</dbReference>
<keyword evidence="4 6" id="KW-0378">Hydrolase</keyword>
<dbReference type="InterPro" id="IPR049173">
    <property type="entry name" value="NucS_N_sf"/>
</dbReference>
<sequence>MAPVRHVASPGLEEGYRFLNEAVARRDLVVAVARCSVEYEGRGASRLGEGDRLLIVKPDGAVLVHRPTGYSPVNWQPDSHVITVEAHNGFIVLRSVRKRPREVLVVRISRLYFAVAIHGLVDEAEFIEYLDEGEIADYLARHPEVIEEGLRVVRRERPLESGYADIVAVDREGRYVVIEVKRVTAGMEAVKQLHRYVEGLRKNNPGAKVRGILAAPAATKEALSLLSSLGLEYRRIDVAKLHREAKREKPRSRVASLLDFIKRS</sequence>
<keyword evidence="2 6" id="KW-0540">Nuclease</keyword>
<name>A0A0V8RW11_PYROC</name>
<dbReference type="InterPro" id="IPR011856">
    <property type="entry name" value="tRNA_endonuc-like_dom_sf"/>
</dbReference>
<dbReference type="NCBIfam" id="NF003270">
    <property type="entry name" value="PRK04247.1"/>
    <property type="match status" value="1"/>
</dbReference>
<protein>
    <recommendedName>
        <fullName evidence="6">Endonuclease NucS</fullName>
        <ecNumber evidence="6">3.1.-.-</ecNumber>
    </recommendedName>
</protein>
<dbReference type="OrthoDB" id="15177at2157"/>
<evidence type="ECO:0000259" key="7">
    <source>
        <dbReference type="Pfam" id="PF01939"/>
    </source>
</evidence>
<keyword evidence="3 6" id="KW-0255">Endonuclease</keyword>
<dbReference type="GO" id="GO:0005737">
    <property type="term" value="C:cytoplasm"/>
    <property type="evidence" value="ECO:0007669"/>
    <property type="project" value="UniProtKB-SubCell"/>
</dbReference>
<dbReference type="Proteomes" id="UP000053352">
    <property type="component" value="Unassembled WGS sequence"/>
</dbReference>
<dbReference type="GO" id="GO:0003677">
    <property type="term" value="F:DNA binding"/>
    <property type="evidence" value="ECO:0007669"/>
    <property type="project" value="UniProtKB-KW"/>
</dbReference>